<organism evidence="9 10">
    <name type="scientific">Coxiella burnetii (strain Dugway 5J108-111)</name>
    <dbReference type="NCBI Taxonomy" id="434922"/>
    <lineage>
        <taxon>Bacteria</taxon>
        <taxon>Pseudomonadati</taxon>
        <taxon>Pseudomonadota</taxon>
        <taxon>Gammaproteobacteria</taxon>
        <taxon>Legionellales</taxon>
        <taxon>Coxiellaceae</taxon>
        <taxon>Coxiella</taxon>
    </lineage>
</organism>
<keyword evidence="5" id="KW-0235">DNA replication</keyword>
<dbReference type="Gene3D" id="3.40.50.300">
    <property type="entry name" value="P-loop containing nucleotide triphosphate hydrolases"/>
    <property type="match status" value="1"/>
</dbReference>
<dbReference type="EMBL" id="CP000733">
    <property type="protein sequence ID" value="ABS76471.1"/>
    <property type="molecule type" value="Genomic_DNA"/>
</dbReference>
<reference evidence="9 10" key="1">
    <citation type="journal article" date="2009" name="Infect. Immun.">
        <title>Comparative genomics reveal extensive transposon-mediated genomic plasticity and diversity among potential effector proteins within the genus Coxiella.</title>
        <authorList>
            <person name="Beare P.A."/>
            <person name="Unsworth N."/>
            <person name="Andoh M."/>
            <person name="Voth D.E."/>
            <person name="Omsland A."/>
            <person name="Gilk S.D."/>
            <person name="Williams K.P."/>
            <person name="Sobral B.W."/>
            <person name="Kupko J.J.III."/>
            <person name="Porcella S.F."/>
            <person name="Samuel J.E."/>
            <person name="Heinzen R.A."/>
        </authorList>
    </citation>
    <scope>NUCLEOTIDE SEQUENCE [LARGE SCALE GENOMIC DNA]</scope>
    <source>
        <strain evidence="9 10">Dugway 5J108-111</strain>
    </source>
</reference>
<evidence type="ECO:0000256" key="4">
    <source>
        <dbReference type="ARBA" id="ARBA00022695"/>
    </source>
</evidence>
<gene>
    <name evidence="9" type="primary">holB</name>
    <name evidence="9" type="ordered locus">CBUD_1576</name>
</gene>
<dbReference type="FunFam" id="3.40.50.300:FF:001108">
    <property type="entry name" value="DNA polymerase III subunit delta"/>
    <property type="match status" value="1"/>
</dbReference>
<feature type="domain" description="DNA polymerase III delta subunit C-terminal" evidence="8">
    <location>
        <begin position="210"/>
        <end position="317"/>
    </location>
</feature>
<dbReference type="GO" id="GO:0009360">
    <property type="term" value="C:DNA polymerase III complex"/>
    <property type="evidence" value="ECO:0007669"/>
    <property type="project" value="InterPro"/>
</dbReference>
<dbReference type="SUPFAM" id="SSF52540">
    <property type="entry name" value="P-loop containing nucleoside triphosphate hydrolases"/>
    <property type="match status" value="1"/>
</dbReference>
<dbReference type="GO" id="GO:0008408">
    <property type="term" value="F:3'-5' exonuclease activity"/>
    <property type="evidence" value="ECO:0007669"/>
    <property type="project" value="InterPro"/>
</dbReference>
<evidence type="ECO:0000256" key="1">
    <source>
        <dbReference type="ARBA" id="ARBA00012417"/>
    </source>
</evidence>
<dbReference type="Pfam" id="PF09115">
    <property type="entry name" value="DNApol3-delta_C"/>
    <property type="match status" value="1"/>
</dbReference>
<dbReference type="AlphaFoldDB" id="A9KCW8"/>
<dbReference type="GO" id="GO:0003887">
    <property type="term" value="F:DNA-directed DNA polymerase activity"/>
    <property type="evidence" value="ECO:0007669"/>
    <property type="project" value="UniProtKB-KW"/>
</dbReference>
<dbReference type="PANTHER" id="PTHR11669:SF8">
    <property type="entry name" value="DNA POLYMERASE III SUBUNIT DELTA"/>
    <property type="match status" value="1"/>
</dbReference>
<dbReference type="EC" id="2.7.7.7" evidence="1"/>
<dbReference type="NCBIfam" id="NF004310">
    <property type="entry name" value="PRK05707.1"/>
    <property type="match status" value="1"/>
</dbReference>
<evidence type="ECO:0000313" key="10">
    <source>
        <dbReference type="Proteomes" id="UP000008555"/>
    </source>
</evidence>
<dbReference type="Gene3D" id="1.20.272.10">
    <property type="match status" value="1"/>
</dbReference>
<sequence>MIYPWQQTQWQEILTRYRQGRLPHALLLTGSPGLGKFDFAKAVAEFILCEAQDGGVCGSCRGCQLFRAGNHPDFFKLIPEEKSKNIKIAQIRELMNALNQTAQHDGYQVAIIYPAEAMNRAAANAFLKTLEEPCGQIFLILISHQPGALLPTILSRCQRLAFTASANEPTVQWLQKQIEGDRREAIQLLTAASYAPLQALQLKSLNYTEVRDRLLQLIINLTAQRENAVSVAGTLLKEDLPFVLQVLILIAMDILRFQLKATNFVVNSDQLILLQELSTALPQNKIMLLLQELQEAWRLTKNSLSVNTQLLLEDLFLIL</sequence>
<dbReference type="InterPro" id="IPR015199">
    <property type="entry name" value="DNA_pol_III_delta_C"/>
</dbReference>
<keyword evidence="3 9" id="KW-0808">Transferase</keyword>
<dbReference type="KEGG" id="cbd:CBUD_1576"/>
<proteinExistence type="predicted"/>
<keyword evidence="4 9" id="KW-0548">Nucleotidyltransferase</keyword>
<dbReference type="GO" id="GO:0006261">
    <property type="term" value="P:DNA-templated DNA replication"/>
    <property type="evidence" value="ECO:0007669"/>
    <property type="project" value="TreeGrafter"/>
</dbReference>
<evidence type="ECO:0000313" key="9">
    <source>
        <dbReference type="EMBL" id="ABS76471.1"/>
    </source>
</evidence>
<evidence type="ECO:0000256" key="2">
    <source>
        <dbReference type="ARBA" id="ARBA00014363"/>
    </source>
</evidence>
<dbReference type="InterPro" id="IPR027417">
    <property type="entry name" value="P-loop_NTPase"/>
</dbReference>
<accession>A9KCW8</accession>
<dbReference type="GO" id="GO:0003677">
    <property type="term" value="F:DNA binding"/>
    <property type="evidence" value="ECO:0007669"/>
    <property type="project" value="InterPro"/>
</dbReference>
<dbReference type="Pfam" id="PF13177">
    <property type="entry name" value="DNA_pol3_delta2"/>
    <property type="match status" value="1"/>
</dbReference>
<dbReference type="Proteomes" id="UP000008555">
    <property type="component" value="Chromosome"/>
</dbReference>
<dbReference type="PANTHER" id="PTHR11669">
    <property type="entry name" value="REPLICATION FACTOR C / DNA POLYMERASE III GAMMA-TAU SUBUNIT"/>
    <property type="match status" value="1"/>
</dbReference>
<comment type="catalytic activity">
    <reaction evidence="7">
        <text>DNA(n) + a 2'-deoxyribonucleoside 5'-triphosphate = DNA(n+1) + diphosphate</text>
        <dbReference type="Rhea" id="RHEA:22508"/>
        <dbReference type="Rhea" id="RHEA-COMP:17339"/>
        <dbReference type="Rhea" id="RHEA-COMP:17340"/>
        <dbReference type="ChEBI" id="CHEBI:33019"/>
        <dbReference type="ChEBI" id="CHEBI:61560"/>
        <dbReference type="ChEBI" id="CHEBI:173112"/>
        <dbReference type="EC" id="2.7.7.7"/>
    </reaction>
</comment>
<name>A9KCW8_COXBN</name>
<evidence type="ECO:0000256" key="6">
    <source>
        <dbReference type="ARBA" id="ARBA00022932"/>
    </source>
</evidence>
<dbReference type="InterPro" id="IPR050238">
    <property type="entry name" value="DNA_Rep/Repair_Clamp_Loader"/>
</dbReference>
<evidence type="ECO:0000256" key="3">
    <source>
        <dbReference type="ARBA" id="ARBA00022679"/>
    </source>
</evidence>
<protein>
    <recommendedName>
        <fullName evidence="2">DNA polymerase III subunit delta'</fullName>
        <ecNumber evidence="1">2.7.7.7</ecNumber>
    </recommendedName>
</protein>
<evidence type="ECO:0000256" key="7">
    <source>
        <dbReference type="ARBA" id="ARBA00049244"/>
    </source>
</evidence>
<dbReference type="NCBIfam" id="TIGR00678">
    <property type="entry name" value="holB"/>
    <property type="match status" value="1"/>
</dbReference>
<keyword evidence="6" id="KW-0239">DNA-directed DNA polymerase</keyword>
<dbReference type="RefSeq" id="WP_011997162.1">
    <property type="nucleotide sequence ID" value="NC_009727.1"/>
</dbReference>
<dbReference type="HOGENOM" id="CLU_006229_4_3_6"/>
<evidence type="ECO:0000256" key="5">
    <source>
        <dbReference type="ARBA" id="ARBA00022705"/>
    </source>
</evidence>
<dbReference type="InterPro" id="IPR004622">
    <property type="entry name" value="DNA_pol_HolB"/>
</dbReference>
<evidence type="ECO:0000259" key="8">
    <source>
        <dbReference type="Pfam" id="PF09115"/>
    </source>
</evidence>